<comment type="caution">
    <text evidence="1">The sequence shown here is derived from an EMBL/GenBank/DDBJ whole genome shotgun (WGS) entry which is preliminary data.</text>
</comment>
<gene>
    <name evidence="1" type="ORF">C5S46_07755</name>
</gene>
<reference evidence="1" key="1">
    <citation type="submission" date="2018-09" db="EMBL/GenBank/DDBJ databases">
        <title>A genomic encyclopedia of anaerobic methanotrophic archaea.</title>
        <authorList>
            <person name="Skennerton C.T."/>
            <person name="Chadwick G.L."/>
            <person name="Laso-Perez R."/>
            <person name="Leu A.O."/>
            <person name="Speth D.R."/>
            <person name="Yu H."/>
            <person name="Morgan-Lang C."/>
            <person name="Hatzenpichler R."/>
            <person name="Goudeau D."/>
            <person name="Malmstrom R."/>
            <person name="Woyke T."/>
            <person name="Hallam S."/>
            <person name="Tyson G.W."/>
            <person name="Wegener G."/>
            <person name="Boetius A."/>
            <person name="Orphan V.J."/>
        </authorList>
    </citation>
    <scope>NUCLEOTIDE SEQUENCE</scope>
    <source>
        <strain evidence="1">CONS3730D10UFb2</strain>
    </source>
</reference>
<dbReference type="Proteomes" id="UP000315423">
    <property type="component" value="Unassembled WGS sequence"/>
</dbReference>
<name>A0AC61S8L8_9EURY</name>
<protein>
    <submittedName>
        <fullName evidence="1">Uncharacterized protein</fullName>
    </submittedName>
</protein>
<accession>A0AC61S8L8</accession>
<evidence type="ECO:0000313" key="2">
    <source>
        <dbReference type="Proteomes" id="UP000315423"/>
    </source>
</evidence>
<dbReference type="EMBL" id="QYBA01000266">
    <property type="protein sequence ID" value="TKY91076.1"/>
    <property type="molecule type" value="Genomic_DNA"/>
</dbReference>
<evidence type="ECO:0000313" key="1">
    <source>
        <dbReference type="EMBL" id="TKY91076.1"/>
    </source>
</evidence>
<proteinExistence type="predicted"/>
<organism evidence="1 2">
    <name type="scientific">Candidatus Methanomarinus sp</name>
    <dbReference type="NCBI Taxonomy" id="3386244"/>
    <lineage>
        <taxon>Archaea</taxon>
        <taxon>Methanobacteriati</taxon>
        <taxon>Methanobacteriota</taxon>
        <taxon>Stenosarchaea group</taxon>
        <taxon>Methanomicrobia</taxon>
        <taxon>Methanosarcinales</taxon>
        <taxon>ANME-2 cluster</taxon>
        <taxon>Candidatus Methanocomedenaceae</taxon>
        <taxon>Candidatus Methanomarinus</taxon>
    </lineage>
</organism>
<sequence length="288" mass="32788">MTPNILTKLRKNHIIEYCLTLNKELFLVMLATYLLLLLLETIWDGFVSSHLNLNQLLTILIISGVIAVLTRKKEIVKDSMSIKKAFSELKLILKINPIDLLNQKIMPKISSFLTKCKDHIFTIDEGIPEYNKTPNIEKNINQNILTKFREKPIINHCLKLNQELFSVMLVTYLLLLLLETIWEGFISSHLNLNQLLIIVIITGAIAVLTGKEDYEIKKENESITTKDHIFIIGAGILGSGIIYYKIQETGWLSYVISAVAGILIILLSILILEDENDEDSEDVNTRVQ</sequence>